<dbReference type="AlphaFoldDB" id="A0A1Y2A7W2"/>
<dbReference type="OrthoDB" id="20734at2759"/>
<dbReference type="EMBL" id="MCFA01000006">
    <property type="protein sequence ID" value="ORY18606.1"/>
    <property type="molecule type" value="Genomic_DNA"/>
</dbReference>
<dbReference type="Gene3D" id="3.40.1350.10">
    <property type="match status" value="1"/>
</dbReference>
<evidence type="ECO:0000313" key="4">
    <source>
        <dbReference type="EMBL" id="ORY18606.1"/>
    </source>
</evidence>
<keyword evidence="5" id="KW-1185">Reference proteome</keyword>
<proteinExistence type="predicted"/>
<feature type="region of interest" description="Disordered" evidence="3">
    <location>
        <begin position="248"/>
        <end position="269"/>
    </location>
</feature>
<comment type="subcellular location">
    <subcellularLocation>
        <location evidence="1">Mitochondrion</location>
    </subcellularLocation>
</comment>
<evidence type="ECO:0000256" key="1">
    <source>
        <dbReference type="ARBA" id="ARBA00004173"/>
    </source>
</evidence>
<evidence type="ECO:0000256" key="2">
    <source>
        <dbReference type="ARBA" id="ARBA00023128"/>
    </source>
</evidence>
<sequence>RPISTSTTITTPAQLPKLMISPGSAHHNSLPSFLEYADRVNLAPSKTVYVGTHYEYVAALSLMRLGFSLIRTGKRSDAGIDLIGHWILSPLPEPLPVIVQCKAMSRGLSPKHVRELEGAFQGIPAEWRKKEVLGLLVSTNKATKGVLETLGLNRHPMGFLKVSRSGQVEQFLWNRSAAERGLEGVGVTIRHTPRIMLLEHKIEEQGEEGEGWVPGKNVKRNTMRTRKFRDAGTSKDIQLTWMGQPIFPDRQGLDEETKKLGDEIAGVDD</sequence>
<dbReference type="SUPFAM" id="SSF52980">
    <property type="entry name" value="Restriction endonuclease-like"/>
    <property type="match status" value="1"/>
</dbReference>
<dbReference type="PANTHER" id="PTHR28133">
    <property type="entry name" value="REQUIRED FOR RESPIRATORY GROWTH PROTEIN 7, MITOCHONDRIAL"/>
    <property type="match status" value="1"/>
</dbReference>
<name>A0A1Y2A7W2_9PLEO</name>
<dbReference type="GO" id="GO:0006302">
    <property type="term" value="P:double-strand break repair"/>
    <property type="evidence" value="ECO:0007669"/>
    <property type="project" value="UniProtKB-ARBA"/>
</dbReference>
<organism evidence="4 5">
    <name type="scientific">Clohesyomyces aquaticus</name>
    <dbReference type="NCBI Taxonomy" id="1231657"/>
    <lineage>
        <taxon>Eukaryota</taxon>
        <taxon>Fungi</taxon>
        <taxon>Dikarya</taxon>
        <taxon>Ascomycota</taxon>
        <taxon>Pezizomycotina</taxon>
        <taxon>Dothideomycetes</taxon>
        <taxon>Pleosporomycetidae</taxon>
        <taxon>Pleosporales</taxon>
        <taxon>Lindgomycetaceae</taxon>
        <taxon>Clohesyomyces</taxon>
    </lineage>
</organism>
<dbReference type="InterPro" id="IPR018828">
    <property type="entry name" value="RRG7"/>
</dbReference>
<dbReference type="PANTHER" id="PTHR28133:SF1">
    <property type="entry name" value="REQUIRED FOR RESPIRATORY GROWTH PROTEIN 7, MITOCHONDRIAL"/>
    <property type="match status" value="1"/>
</dbReference>
<evidence type="ECO:0000313" key="5">
    <source>
        <dbReference type="Proteomes" id="UP000193144"/>
    </source>
</evidence>
<dbReference type="Proteomes" id="UP000193144">
    <property type="component" value="Unassembled WGS sequence"/>
</dbReference>
<evidence type="ECO:0008006" key="6">
    <source>
        <dbReference type="Google" id="ProtNLM"/>
    </source>
</evidence>
<gene>
    <name evidence="4" type="ORF">BCR34DRAFT_444233</name>
</gene>
<dbReference type="Pfam" id="PF10356">
    <property type="entry name" value="RRG7"/>
    <property type="match status" value="2"/>
</dbReference>
<protein>
    <recommendedName>
        <fullName evidence="6">Restriction endonuclease type IV Mrr domain-containing protein</fullName>
    </recommendedName>
</protein>
<feature type="compositionally biased region" description="Basic and acidic residues" evidence="3">
    <location>
        <begin position="251"/>
        <end position="262"/>
    </location>
</feature>
<dbReference type="GO" id="GO:0005739">
    <property type="term" value="C:mitochondrion"/>
    <property type="evidence" value="ECO:0007669"/>
    <property type="project" value="UniProtKB-SubCell"/>
</dbReference>
<dbReference type="InterPro" id="IPR011856">
    <property type="entry name" value="tRNA_endonuc-like_dom_sf"/>
</dbReference>
<comment type="caution">
    <text evidence="4">The sequence shown here is derived from an EMBL/GenBank/DDBJ whole genome shotgun (WGS) entry which is preliminary data.</text>
</comment>
<feature type="non-terminal residue" evidence="4">
    <location>
        <position position="1"/>
    </location>
</feature>
<evidence type="ECO:0000256" key="3">
    <source>
        <dbReference type="SAM" id="MobiDB-lite"/>
    </source>
</evidence>
<dbReference type="GO" id="GO:0003676">
    <property type="term" value="F:nucleic acid binding"/>
    <property type="evidence" value="ECO:0007669"/>
    <property type="project" value="InterPro"/>
</dbReference>
<dbReference type="InterPro" id="IPR011335">
    <property type="entry name" value="Restrct_endonuc-II-like"/>
</dbReference>
<feature type="non-terminal residue" evidence="4">
    <location>
        <position position="269"/>
    </location>
</feature>
<reference evidence="4 5" key="1">
    <citation type="submission" date="2016-07" db="EMBL/GenBank/DDBJ databases">
        <title>Pervasive Adenine N6-methylation of Active Genes in Fungi.</title>
        <authorList>
            <consortium name="DOE Joint Genome Institute"/>
            <person name="Mondo S.J."/>
            <person name="Dannebaum R.O."/>
            <person name="Kuo R.C."/>
            <person name="Labutti K."/>
            <person name="Haridas S."/>
            <person name="Kuo A."/>
            <person name="Salamov A."/>
            <person name="Ahrendt S.R."/>
            <person name="Lipzen A."/>
            <person name="Sullivan W."/>
            <person name="Andreopoulos W.B."/>
            <person name="Clum A."/>
            <person name="Lindquist E."/>
            <person name="Daum C."/>
            <person name="Ramamoorthy G.K."/>
            <person name="Gryganskyi A."/>
            <person name="Culley D."/>
            <person name="Magnuson J.K."/>
            <person name="James T.Y."/>
            <person name="O'Malley M.A."/>
            <person name="Stajich J.E."/>
            <person name="Spatafora J.W."/>
            <person name="Visel A."/>
            <person name="Grigoriev I.V."/>
        </authorList>
    </citation>
    <scope>NUCLEOTIDE SEQUENCE [LARGE SCALE GENOMIC DNA]</scope>
    <source>
        <strain evidence="4 5">CBS 115471</strain>
    </source>
</reference>
<accession>A0A1Y2A7W2</accession>
<keyword evidence="2" id="KW-0496">Mitochondrion</keyword>